<gene>
    <name evidence="1" type="ORF">MD535_01035</name>
</gene>
<evidence type="ECO:0000313" key="2">
    <source>
        <dbReference type="Proteomes" id="UP001155587"/>
    </source>
</evidence>
<keyword evidence="2" id="KW-1185">Reference proteome</keyword>
<dbReference type="EMBL" id="JAKRRY010000001">
    <property type="protein sequence ID" value="MCW8344613.1"/>
    <property type="molecule type" value="Genomic_DNA"/>
</dbReference>
<name>A0A9X3CJI4_9VIBR</name>
<proteinExistence type="predicted"/>
<dbReference type="Proteomes" id="UP001155587">
    <property type="component" value="Unassembled WGS sequence"/>
</dbReference>
<reference evidence="1" key="1">
    <citation type="submission" date="2022-02" db="EMBL/GenBank/DDBJ databases">
        <title>Vibrio sp. nov, a new bacterium isolated from seawater.</title>
        <authorList>
            <person name="Yuan Y."/>
        </authorList>
    </citation>
    <scope>NUCLEOTIDE SEQUENCE</scope>
    <source>
        <strain evidence="1">ZSDZ65</strain>
    </source>
</reference>
<accession>A0A9X3CJI4</accession>
<organism evidence="1 2">
    <name type="scientific">Vibrio qingdaonensis</name>
    <dbReference type="NCBI Taxonomy" id="2829491"/>
    <lineage>
        <taxon>Bacteria</taxon>
        <taxon>Pseudomonadati</taxon>
        <taxon>Pseudomonadota</taxon>
        <taxon>Gammaproteobacteria</taxon>
        <taxon>Vibrionales</taxon>
        <taxon>Vibrionaceae</taxon>
        <taxon>Vibrio</taxon>
    </lineage>
</organism>
<dbReference type="AlphaFoldDB" id="A0A9X3CJI4"/>
<protein>
    <submittedName>
        <fullName evidence="1">Uncharacterized protein</fullName>
    </submittedName>
</protein>
<comment type="caution">
    <text evidence="1">The sequence shown here is derived from an EMBL/GenBank/DDBJ whole genome shotgun (WGS) entry which is preliminary data.</text>
</comment>
<dbReference type="RefSeq" id="WP_265673040.1">
    <property type="nucleotide sequence ID" value="NZ_JAKRRY010000001.1"/>
</dbReference>
<evidence type="ECO:0000313" key="1">
    <source>
        <dbReference type="EMBL" id="MCW8344613.1"/>
    </source>
</evidence>
<sequence length="111" mass="12950">MRDMYEMTTRTRIVTFALFVTCTLLWADLAKQVGGKVKVESTALTFVDTGYLGRDSTRNYYYFLDSGIKVRAPENNDENRVFLTEYLRSDYKCDVVYFENNSLINNEVNHC</sequence>